<gene>
    <name evidence="12" type="ORF">POTOM_013615</name>
</gene>
<dbReference type="Pfam" id="PF14572">
    <property type="entry name" value="Pribosyl_synth"/>
    <property type="match status" value="1"/>
</dbReference>
<dbReference type="InterPro" id="IPR029099">
    <property type="entry name" value="Pribosyltran_N"/>
</dbReference>
<accession>A0A8X8D7P2</accession>
<evidence type="ECO:0000256" key="10">
    <source>
        <dbReference type="ARBA" id="ARBA00049535"/>
    </source>
</evidence>
<dbReference type="GO" id="GO:0004749">
    <property type="term" value="F:ribose phosphate diphosphokinase activity"/>
    <property type="evidence" value="ECO:0007669"/>
    <property type="project" value="UniProtKB-EC"/>
</dbReference>
<dbReference type="GO" id="GO:0000287">
    <property type="term" value="F:magnesium ion binding"/>
    <property type="evidence" value="ECO:0007669"/>
    <property type="project" value="InterPro"/>
</dbReference>
<dbReference type="GO" id="GO:0006164">
    <property type="term" value="P:purine nucleotide biosynthetic process"/>
    <property type="evidence" value="ECO:0007669"/>
    <property type="project" value="TreeGrafter"/>
</dbReference>
<evidence type="ECO:0000256" key="2">
    <source>
        <dbReference type="ARBA" id="ARBA00013247"/>
    </source>
</evidence>
<keyword evidence="9" id="KW-0460">Magnesium</keyword>
<dbReference type="AlphaFoldDB" id="A0A8X8D7P2"/>
<dbReference type="NCBIfam" id="NF002320">
    <property type="entry name" value="PRK01259.1"/>
    <property type="match status" value="1"/>
</dbReference>
<sequence>MASSLGMQSSPSRTASFLKPFSSLSCCCSRQTSLSFNGARTRISSTNTIKCDISEPLNFGNGKPAIPVLNDQTFPKFLESARVDKTVNRNDTRLKLFSGTANPALSQFLMCEAVIFLVDFDEKLILQHQIGIVFGGISCIEVAWYMGLELGKINIKRFADGEIYVQLQESVRGCDVFLLQPTCPQANENLMELLIMIDACRRASAKNITAVIPYFGYARADRKASFMAGQLLTQGRESIAAKLVANLITEAGANRILACDLHSGQSMGYFDIPVDHVYGQPVILDYLASKTICFSDLVVVSPDVGGVARARAFAKKLSDAPLAIVDKRRQGHNVAEVMNLIGDVKGKVAVMVDDMIDTAGTIAKGAALLHEEGAREVYACCTHAVFSPPAIERLSSGLFQEVIITNTIPVAEKNYFPQLTVLSVASLLGETIWRVHDDCSVSSIFQ</sequence>
<evidence type="ECO:0000256" key="5">
    <source>
        <dbReference type="ARBA" id="ARBA00022727"/>
    </source>
</evidence>
<dbReference type="CDD" id="cd06223">
    <property type="entry name" value="PRTases_typeI"/>
    <property type="match status" value="1"/>
</dbReference>
<name>A0A8X8D7P2_POPTO</name>
<keyword evidence="7" id="KW-0418">Kinase</keyword>
<dbReference type="NCBIfam" id="TIGR01251">
    <property type="entry name" value="ribP_PPkin"/>
    <property type="match status" value="1"/>
</dbReference>
<keyword evidence="3" id="KW-0808">Transferase</keyword>
<dbReference type="GO" id="GO:0006015">
    <property type="term" value="P:5-phosphoribose 1-diphosphate biosynthetic process"/>
    <property type="evidence" value="ECO:0007669"/>
    <property type="project" value="TreeGrafter"/>
</dbReference>
<dbReference type="GO" id="GO:0002189">
    <property type="term" value="C:ribose phosphate diphosphokinase complex"/>
    <property type="evidence" value="ECO:0007669"/>
    <property type="project" value="TreeGrafter"/>
</dbReference>
<evidence type="ECO:0000256" key="4">
    <source>
        <dbReference type="ARBA" id="ARBA00022723"/>
    </source>
</evidence>
<organism evidence="12 13">
    <name type="scientific">Populus tomentosa</name>
    <name type="common">Chinese white poplar</name>
    <dbReference type="NCBI Taxonomy" id="118781"/>
    <lineage>
        <taxon>Eukaryota</taxon>
        <taxon>Viridiplantae</taxon>
        <taxon>Streptophyta</taxon>
        <taxon>Embryophyta</taxon>
        <taxon>Tracheophyta</taxon>
        <taxon>Spermatophyta</taxon>
        <taxon>Magnoliopsida</taxon>
        <taxon>eudicotyledons</taxon>
        <taxon>Gunneridae</taxon>
        <taxon>Pentapetalae</taxon>
        <taxon>rosids</taxon>
        <taxon>fabids</taxon>
        <taxon>Malpighiales</taxon>
        <taxon>Salicaceae</taxon>
        <taxon>Saliceae</taxon>
        <taxon>Populus</taxon>
    </lineage>
</organism>
<dbReference type="SMART" id="SM01400">
    <property type="entry name" value="Pribosyltran_N"/>
    <property type="match status" value="1"/>
</dbReference>
<evidence type="ECO:0000256" key="8">
    <source>
        <dbReference type="ARBA" id="ARBA00022840"/>
    </source>
</evidence>
<dbReference type="GO" id="GO:0016301">
    <property type="term" value="F:kinase activity"/>
    <property type="evidence" value="ECO:0007669"/>
    <property type="project" value="UniProtKB-KW"/>
</dbReference>
<evidence type="ECO:0000256" key="7">
    <source>
        <dbReference type="ARBA" id="ARBA00022777"/>
    </source>
</evidence>
<comment type="similarity">
    <text evidence="1">Belongs to the ribose-phosphate pyrophosphokinase family.</text>
</comment>
<comment type="catalytic activity">
    <reaction evidence="10">
        <text>D-ribose 5-phosphate + ATP = 5-phospho-alpha-D-ribose 1-diphosphate + AMP + H(+)</text>
        <dbReference type="Rhea" id="RHEA:15609"/>
        <dbReference type="ChEBI" id="CHEBI:15378"/>
        <dbReference type="ChEBI" id="CHEBI:30616"/>
        <dbReference type="ChEBI" id="CHEBI:58017"/>
        <dbReference type="ChEBI" id="CHEBI:78346"/>
        <dbReference type="ChEBI" id="CHEBI:456215"/>
        <dbReference type="EC" id="2.7.6.1"/>
    </reaction>
</comment>
<keyword evidence="13" id="KW-1185">Reference proteome</keyword>
<dbReference type="PANTHER" id="PTHR10210:SF41">
    <property type="entry name" value="RIBOSE-PHOSPHATE PYROPHOSPHOKINASE 1, CHLOROPLASTIC"/>
    <property type="match status" value="1"/>
</dbReference>
<evidence type="ECO:0000259" key="11">
    <source>
        <dbReference type="Pfam" id="PF13793"/>
    </source>
</evidence>
<evidence type="ECO:0000256" key="1">
    <source>
        <dbReference type="ARBA" id="ARBA00006478"/>
    </source>
</evidence>
<evidence type="ECO:0000313" key="12">
    <source>
        <dbReference type="EMBL" id="KAG6780742.1"/>
    </source>
</evidence>
<dbReference type="NCBIfam" id="NF002758">
    <property type="entry name" value="PRK02812.1"/>
    <property type="match status" value="1"/>
</dbReference>
<dbReference type="InterPro" id="IPR000836">
    <property type="entry name" value="PRTase_dom"/>
</dbReference>
<reference evidence="12" key="1">
    <citation type="journal article" date="2020" name="bioRxiv">
        <title>Hybrid origin of Populus tomentosa Carr. identified through genome sequencing and phylogenomic analysis.</title>
        <authorList>
            <person name="An X."/>
            <person name="Gao K."/>
            <person name="Chen Z."/>
            <person name="Li J."/>
            <person name="Yang X."/>
            <person name="Yang X."/>
            <person name="Zhou J."/>
            <person name="Guo T."/>
            <person name="Zhao T."/>
            <person name="Huang S."/>
            <person name="Miao D."/>
            <person name="Khan W.U."/>
            <person name="Rao P."/>
            <person name="Ye M."/>
            <person name="Lei B."/>
            <person name="Liao W."/>
            <person name="Wang J."/>
            <person name="Ji L."/>
            <person name="Li Y."/>
            <person name="Guo B."/>
            <person name="Mustafa N.S."/>
            <person name="Li S."/>
            <person name="Yun Q."/>
            <person name="Keller S.R."/>
            <person name="Mao J."/>
            <person name="Zhang R."/>
            <person name="Strauss S.H."/>
        </authorList>
    </citation>
    <scope>NUCLEOTIDE SEQUENCE</scope>
    <source>
        <strain evidence="12">GM15</strain>
        <tissue evidence="12">Leaf</tissue>
    </source>
</reference>
<keyword evidence="8" id="KW-0067">ATP-binding</keyword>
<dbReference type="Proteomes" id="UP000886885">
    <property type="component" value="Chromosome 3D"/>
</dbReference>
<feature type="domain" description="Ribose-phosphate pyrophosphokinase N-terminal" evidence="11">
    <location>
        <begin position="141"/>
        <end position="252"/>
    </location>
</feature>
<proteinExistence type="inferred from homology"/>
<dbReference type="OrthoDB" id="413572at2759"/>
<keyword evidence="5" id="KW-0545">Nucleotide biosynthesis</keyword>
<evidence type="ECO:0000256" key="3">
    <source>
        <dbReference type="ARBA" id="ARBA00022679"/>
    </source>
</evidence>
<evidence type="ECO:0000256" key="9">
    <source>
        <dbReference type="ARBA" id="ARBA00022842"/>
    </source>
</evidence>
<dbReference type="InterPro" id="IPR000842">
    <property type="entry name" value="PRib_PP_synth_CS"/>
</dbReference>
<dbReference type="FunFam" id="3.40.50.2020:FF:000002">
    <property type="entry name" value="Ribose-phosphate pyrophosphokinase"/>
    <property type="match status" value="1"/>
</dbReference>
<dbReference type="GO" id="GO:0005524">
    <property type="term" value="F:ATP binding"/>
    <property type="evidence" value="ECO:0007669"/>
    <property type="project" value="UniProtKB-KW"/>
</dbReference>
<dbReference type="PANTHER" id="PTHR10210">
    <property type="entry name" value="RIBOSE-PHOSPHATE DIPHOSPHOKINASE FAMILY MEMBER"/>
    <property type="match status" value="1"/>
</dbReference>
<dbReference type="GO" id="GO:0009156">
    <property type="term" value="P:ribonucleoside monophosphate biosynthetic process"/>
    <property type="evidence" value="ECO:0007669"/>
    <property type="project" value="InterPro"/>
</dbReference>
<comment type="caution">
    <text evidence="12">The sequence shown here is derived from an EMBL/GenBank/DDBJ whole genome shotgun (WGS) entry which is preliminary data.</text>
</comment>
<dbReference type="EMBL" id="JAAWWB010000006">
    <property type="protein sequence ID" value="KAG6780742.1"/>
    <property type="molecule type" value="Genomic_DNA"/>
</dbReference>
<dbReference type="Pfam" id="PF13793">
    <property type="entry name" value="Pribosyltran_N"/>
    <property type="match status" value="1"/>
</dbReference>
<dbReference type="HAMAP" id="MF_00583_B">
    <property type="entry name" value="RibP_PPkinase_B"/>
    <property type="match status" value="1"/>
</dbReference>
<evidence type="ECO:0000313" key="13">
    <source>
        <dbReference type="Proteomes" id="UP000886885"/>
    </source>
</evidence>
<dbReference type="InterPro" id="IPR005946">
    <property type="entry name" value="Rib-P_diPkinase"/>
</dbReference>
<keyword evidence="6" id="KW-0547">Nucleotide-binding</keyword>
<dbReference type="InterPro" id="IPR037515">
    <property type="entry name" value="Rib-P_diPkinase_bac"/>
</dbReference>
<evidence type="ECO:0000256" key="6">
    <source>
        <dbReference type="ARBA" id="ARBA00022741"/>
    </source>
</evidence>
<dbReference type="EC" id="2.7.6.1" evidence="2"/>
<protein>
    <recommendedName>
        <fullName evidence="2">ribose-phosphate diphosphokinase</fullName>
        <ecNumber evidence="2">2.7.6.1</ecNumber>
    </recommendedName>
</protein>
<dbReference type="PROSITE" id="PS00114">
    <property type="entry name" value="PRPP_SYNTHASE"/>
    <property type="match status" value="1"/>
</dbReference>
<dbReference type="GO" id="GO:0005737">
    <property type="term" value="C:cytoplasm"/>
    <property type="evidence" value="ECO:0007669"/>
    <property type="project" value="TreeGrafter"/>
</dbReference>
<keyword evidence="4" id="KW-0479">Metal-binding</keyword>